<dbReference type="Proteomes" id="UP001196068">
    <property type="component" value="Unassembled WGS sequence"/>
</dbReference>
<evidence type="ECO:0000313" key="1">
    <source>
        <dbReference type="EMBL" id="MBR0656375.1"/>
    </source>
</evidence>
<dbReference type="RefSeq" id="WP_211875215.1">
    <property type="nucleotide sequence ID" value="NZ_JAAEDH010000017.1"/>
</dbReference>
<name>A0AAF1K5D9_9PROT</name>
<organism evidence="1 2">
    <name type="scientific">Plastoroseomonas arctica</name>
    <dbReference type="NCBI Taxonomy" id="1509237"/>
    <lineage>
        <taxon>Bacteria</taxon>
        <taxon>Pseudomonadati</taxon>
        <taxon>Pseudomonadota</taxon>
        <taxon>Alphaproteobacteria</taxon>
        <taxon>Acetobacterales</taxon>
        <taxon>Acetobacteraceae</taxon>
        <taxon>Plastoroseomonas</taxon>
    </lineage>
</organism>
<dbReference type="InterPro" id="IPR010344">
    <property type="entry name" value="YbjH"/>
</dbReference>
<evidence type="ECO:0000313" key="2">
    <source>
        <dbReference type="Proteomes" id="UP001196068"/>
    </source>
</evidence>
<dbReference type="Pfam" id="PF06082">
    <property type="entry name" value="YjbH"/>
    <property type="match status" value="1"/>
</dbReference>
<protein>
    <submittedName>
        <fullName evidence="1">YjbH domain-containing protein</fullName>
    </submittedName>
</protein>
<gene>
    <name evidence="1" type="ORF">GXW79_14930</name>
</gene>
<reference evidence="1" key="1">
    <citation type="submission" date="2020-01" db="EMBL/GenBank/DDBJ databases">
        <authorList>
            <person name="Rat A."/>
        </authorList>
    </citation>
    <scope>NUCLEOTIDE SEQUENCE</scope>
    <source>
        <strain evidence="1">LMG 28251</strain>
    </source>
</reference>
<comment type="caution">
    <text evidence="1">The sequence shown here is derived from an EMBL/GenBank/DDBJ whole genome shotgun (WGS) entry which is preliminary data.</text>
</comment>
<dbReference type="EMBL" id="JAAEDH010000017">
    <property type="protein sequence ID" value="MBR0656375.1"/>
    <property type="molecule type" value="Genomic_DNA"/>
</dbReference>
<sequence length="672" mass="73079">MCALLILMPLCVAAQETGGNFGGAGLIEMPNARLRPDGTLEAAAAIRRQRDFYALSLQALPWMQAVFRVADRLNATTGRGNTTDRSFDVRVRLWEEDAFLPALAVGLQDLAGTGIYAGEYLVASRRFGPVDVTLGMGWGRLGNAGDLTNPLRIGAPGFSRRPRDVGQGGRPDPRVWFRGPEVSLFGGVEARVPGLENLRVKLEYSGDERRDERRRRGLADSRFNAGLQWSDEHFDAGVFFVHGTDLLFRVSARFDAGAPPRAALPDPPPLEPRLREADGGRLGEALAAQGFRLLAVDLNGPEAVIAFTGGRYRTLAQTVGRVMRAAQPALPPQVEQVTLAWWRDSVEIARVQVLREAMEAASLGQGSFEEVFATARLLPAGNPLPHGATAPALGLDWGIEPRLRLSFGDPRETLLYQASLVGGARVSLGAGFAIAGGLQHAFAQNLDRAAPSDSQLPRVRSDAARYASGAEHLAIPALYAERIWALAPDVFARTTVGYLEPMFAGASGEILWRPNDQPYAIGLDLAWVRQRAFEQDARLRRYAVTTGHVSLHADLPLWNLHATIRAGRYLAGDWGATLELSRRFDSGIEVGAFATLTDAPFRRFGEGSFDKGIFLRVPLDLFGVESRSSVGATIRPVQRDGGQRMAVDSPLYELTRDGRADDFRRGAGGFLR</sequence>
<dbReference type="AlphaFoldDB" id="A0AAF1K5D9"/>
<keyword evidence="2" id="KW-1185">Reference proteome</keyword>
<accession>A0AAF1K5D9</accession>
<proteinExistence type="predicted"/>
<reference evidence="1" key="2">
    <citation type="journal article" date="2021" name="Syst. Appl. Microbiol.">
        <title>Roseomonas hellenica sp. nov., isolated from roots of wild-growing Alkanna tinctoria.</title>
        <authorList>
            <person name="Rat A."/>
            <person name="Naranjo H.D."/>
            <person name="Lebbe L."/>
            <person name="Cnockaert M."/>
            <person name="Krigas N."/>
            <person name="Grigoriadou K."/>
            <person name="Maloupa E."/>
            <person name="Willems A."/>
        </authorList>
    </citation>
    <scope>NUCLEOTIDE SEQUENCE</scope>
    <source>
        <strain evidence="1">LMG 28251</strain>
    </source>
</reference>